<dbReference type="KEGG" id="mag:amb0796"/>
<evidence type="ECO:0000313" key="3">
    <source>
        <dbReference type="Proteomes" id="UP000007058"/>
    </source>
</evidence>
<dbReference type="Proteomes" id="UP000007058">
    <property type="component" value="Chromosome"/>
</dbReference>
<dbReference type="RefSeq" id="WP_011383239.1">
    <property type="nucleotide sequence ID" value="NC_007626.1"/>
</dbReference>
<feature type="domain" description="Spore protein YkvP/CgeB glycosyl transferase-like" evidence="1">
    <location>
        <begin position="304"/>
        <end position="386"/>
    </location>
</feature>
<name>Q2W975_PARM1</name>
<dbReference type="EMBL" id="AP007255">
    <property type="protein sequence ID" value="BAE49600.1"/>
    <property type="molecule type" value="Genomic_DNA"/>
</dbReference>
<dbReference type="STRING" id="342108.amb0796"/>
<dbReference type="AlphaFoldDB" id="Q2W975"/>
<dbReference type="OrthoDB" id="7312662at2"/>
<gene>
    <name evidence="2" type="ordered locus">amb0796</name>
</gene>
<sequence>MTTIKKTPFPLRLPENRLQAIHPSLDAAFEAHDYLYVARYGEDRPELRGCSLILLGNRVGGELVLDRHNVHTARSCLYRAFGAWRDDDLGEAERQIAEGLKLKGEAKRLKRLQDLIARQTCRVVIHTDFGRPDRLRGFYQIPGIDLIISSHMLGDPATTLPMGQSLASMVPPGPPVDLVLVDDFKMVPVGLRDLGAPVVVNPHDHEWYYEILDELMPEVDLVVNLSSWEEVELNRAFGVPGTSFYYIMSLLIPQISGLKEVYEDPRRRQLDLVFTGGITHDFYRDKRQRIAPLARLDPAFQVRVIEGYLNHDEFYGLLRETRFTIHSARTTNSMTTRSFESLATGTFQLVEEENGVPYIFSQKFECFPVFRLSHVVEDIERHLADYEGMRERFLPQAAQLEKELNDLMPDDEGRRALRFVRQLMFMTQVEMEGRKKADAPLAAPVQRDWVGITEPWHLSNRPDQSQRVFERTRSPHWVRRAVMSTATRTDGWGQRLHEAILQGLAEFPNSLGLNYTLALYLRLVGHPDRADELFKRISEGEFVLEPNETFPGQMDNVNGLYWVADAKIRDRCPALAPYVSEDAVWRSYALNQRADMAITRASSLGGNDAVAEYSRALALLETSLDRFPANESAQRLYLRAAFGMCVNGLDEWRDVFMANFDVAVENDYTVLHDFAPLAVQVLMSRHKVAEAQQVIDRVGQYLARTVITPSLCPEAVHWARIFGLPLRGLDAARAA</sequence>
<organism evidence="2 3">
    <name type="scientific">Paramagnetospirillum magneticum (strain ATCC 700264 / AMB-1)</name>
    <name type="common">Magnetospirillum magneticum</name>
    <dbReference type="NCBI Taxonomy" id="342108"/>
    <lineage>
        <taxon>Bacteria</taxon>
        <taxon>Pseudomonadati</taxon>
        <taxon>Pseudomonadota</taxon>
        <taxon>Alphaproteobacteria</taxon>
        <taxon>Rhodospirillales</taxon>
        <taxon>Magnetospirillaceae</taxon>
        <taxon>Paramagnetospirillum</taxon>
    </lineage>
</organism>
<reference evidence="2 3" key="1">
    <citation type="journal article" date="2005" name="DNA Res.">
        <title>Complete genome sequence of the facultative anaerobic magnetotactic bacterium Magnetospirillum sp. strain AMB-1.</title>
        <authorList>
            <person name="Matsunaga T."/>
            <person name="Okamura Y."/>
            <person name="Fukuda Y."/>
            <person name="Wahyudi A.T."/>
            <person name="Murase Y."/>
            <person name="Takeyama H."/>
        </authorList>
    </citation>
    <scope>NUCLEOTIDE SEQUENCE [LARGE SCALE GENOMIC DNA]</scope>
    <source>
        <strain evidence="3">ATCC 700264 / AMB-1</strain>
    </source>
</reference>
<keyword evidence="3" id="KW-1185">Reference proteome</keyword>
<evidence type="ECO:0000313" key="2">
    <source>
        <dbReference type="EMBL" id="BAE49600.1"/>
    </source>
</evidence>
<proteinExistence type="predicted"/>
<protein>
    <recommendedName>
        <fullName evidence="1">Spore protein YkvP/CgeB glycosyl transferase-like domain-containing protein</fullName>
    </recommendedName>
</protein>
<dbReference type="HOGENOM" id="CLU_377142_0_0_5"/>
<accession>Q2W975</accession>
<dbReference type="InterPro" id="IPR055259">
    <property type="entry name" value="YkvP/CgeB_Glyco_trans-like"/>
</dbReference>
<evidence type="ECO:0000259" key="1">
    <source>
        <dbReference type="Pfam" id="PF13524"/>
    </source>
</evidence>
<dbReference type="Pfam" id="PF13524">
    <property type="entry name" value="Glyco_trans_1_2"/>
    <property type="match status" value="1"/>
</dbReference>